<keyword evidence="3" id="KW-1185">Reference proteome</keyword>
<sequence length="91" mass="10157">MISKPQPISGFRSAIQIMVGSGWPMNSAKRSTGSPNRKSMRPPTQRLSVVFFEDGYQLMDSCQMTSEAWRKASNQLLRGRSSRFNGEGNLS</sequence>
<comment type="caution">
    <text evidence="2">The sequence shown here is derived from an EMBL/GenBank/DDBJ whole genome shotgun (WGS) entry which is preliminary data.</text>
</comment>
<dbReference type="Proteomes" id="UP000219914">
    <property type="component" value="Unassembled WGS sequence"/>
</dbReference>
<reference evidence="2 3" key="1">
    <citation type="submission" date="2017-09" db="EMBL/GenBank/DDBJ databases">
        <title>Comparative genomics of rhizobia isolated from Phaseolus vulgaris in China.</title>
        <authorList>
            <person name="Tong W."/>
        </authorList>
    </citation>
    <scope>NUCLEOTIDE SEQUENCE [LARGE SCALE GENOMIC DNA]</scope>
    <source>
        <strain evidence="2 3">FH14</strain>
    </source>
</reference>
<feature type="region of interest" description="Disordered" evidence="1">
    <location>
        <begin position="22"/>
        <end position="44"/>
    </location>
</feature>
<protein>
    <recommendedName>
        <fullName evidence="4">DUF982 domain-containing protein</fullName>
    </recommendedName>
</protein>
<name>A0ABX4JW05_9HYPH</name>
<feature type="compositionally biased region" description="Polar residues" evidence="1">
    <location>
        <begin position="28"/>
        <end position="37"/>
    </location>
</feature>
<evidence type="ECO:0000313" key="2">
    <source>
        <dbReference type="EMBL" id="PDT24285.1"/>
    </source>
</evidence>
<proteinExistence type="predicted"/>
<evidence type="ECO:0000256" key="1">
    <source>
        <dbReference type="SAM" id="MobiDB-lite"/>
    </source>
</evidence>
<evidence type="ECO:0008006" key="4">
    <source>
        <dbReference type="Google" id="ProtNLM"/>
    </source>
</evidence>
<accession>A0ABX4JW05</accession>
<organism evidence="2 3">
    <name type="scientific">Rhizobium hidalgonense</name>
    <dbReference type="NCBI Taxonomy" id="1538159"/>
    <lineage>
        <taxon>Bacteria</taxon>
        <taxon>Pseudomonadati</taxon>
        <taxon>Pseudomonadota</taxon>
        <taxon>Alphaproteobacteria</taxon>
        <taxon>Hyphomicrobiales</taxon>
        <taxon>Rhizobiaceae</taxon>
        <taxon>Rhizobium/Agrobacterium group</taxon>
        <taxon>Rhizobium</taxon>
    </lineage>
</organism>
<gene>
    <name evidence="2" type="ORF">CO674_06085</name>
</gene>
<dbReference type="EMBL" id="NWSY01000004">
    <property type="protein sequence ID" value="PDT24285.1"/>
    <property type="molecule type" value="Genomic_DNA"/>
</dbReference>
<evidence type="ECO:0000313" key="3">
    <source>
        <dbReference type="Proteomes" id="UP000219914"/>
    </source>
</evidence>